<feature type="chain" id="PRO_5036122071" evidence="1">
    <location>
        <begin position="23"/>
        <end position="348"/>
    </location>
</feature>
<dbReference type="VEuPathDB" id="FungiDB:EYZ11_010971"/>
<accession>A0A4S3J660</accession>
<feature type="signal peptide" evidence="1">
    <location>
        <begin position="1"/>
        <end position="22"/>
    </location>
</feature>
<evidence type="ECO:0000313" key="4">
    <source>
        <dbReference type="Proteomes" id="UP000308092"/>
    </source>
</evidence>
<dbReference type="GeneID" id="54326404"/>
<evidence type="ECO:0000313" key="3">
    <source>
        <dbReference type="EMBL" id="THC89577.1"/>
    </source>
</evidence>
<dbReference type="OrthoDB" id="1046782at2759"/>
<organism evidence="3 4">
    <name type="scientific">Aspergillus tanneri</name>
    <dbReference type="NCBI Taxonomy" id="1220188"/>
    <lineage>
        <taxon>Eukaryota</taxon>
        <taxon>Fungi</taxon>
        <taxon>Dikarya</taxon>
        <taxon>Ascomycota</taxon>
        <taxon>Pezizomycotina</taxon>
        <taxon>Eurotiomycetes</taxon>
        <taxon>Eurotiomycetidae</taxon>
        <taxon>Eurotiales</taxon>
        <taxon>Aspergillaceae</taxon>
        <taxon>Aspergillus</taxon>
        <taxon>Aspergillus subgen. Circumdati</taxon>
    </lineage>
</organism>
<dbReference type="RefSeq" id="XP_033430372.1">
    <property type="nucleotide sequence ID" value="XM_033568377.1"/>
</dbReference>
<dbReference type="EMBL" id="SOSA01000633">
    <property type="protein sequence ID" value="THC89577.1"/>
    <property type="molecule type" value="Genomic_DNA"/>
</dbReference>
<name>A0A4S3J660_9EURO</name>
<dbReference type="EMBL" id="QUQM01000001">
    <property type="protein sequence ID" value="KAA8651011.1"/>
    <property type="molecule type" value="Genomic_DNA"/>
</dbReference>
<keyword evidence="1" id="KW-0732">Signal</keyword>
<dbReference type="Gene3D" id="2.100.10.50">
    <property type="match status" value="1"/>
</dbReference>
<proteinExistence type="predicted"/>
<evidence type="ECO:0000313" key="5">
    <source>
        <dbReference type="Proteomes" id="UP000324241"/>
    </source>
</evidence>
<dbReference type="Proteomes" id="UP000324241">
    <property type="component" value="Unassembled WGS sequence"/>
</dbReference>
<comment type="caution">
    <text evidence="3">The sequence shown here is derived from an EMBL/GenBank/DDBJ whole genome shotgun (WGS) entry which is preliminary data.</text>
</comment>
<keyword evidence="4" id="KW-1185">Reference proteome</keyword>
<dbReference type="Proteomes" id="UP000308092">
    <property type="component" value="Unassembled WGS sequence"/>
</dbReference>
<gene>
    <name evidence="2" type="ORF">ATNIH1004_003702</name>
    <name evidence="3" type="ORF">EYZ11_010971</name>
</gene>
<dbReference type="AlphaFoldDB" id="A0A4S3J660"/>
<sequence length="348" mass="38387">MWPSLVTAVVVAAAAFQPLTSASPLNNDAILRRDTYQPKTVNVTMKGLYKYSLLQEVHNPNNTDASFERTIDTSYEITRSTFLEHTSSETKTESHTTNVGFEAGASYGIVEAKVSASSETSSQLETAFSSLQRISTEETIKETKSTKQSFTIGKGDTYTIYERIFTAPGINVHTNAVVAGPNKPKETEIEYTVTLQENRFLKDIKVQYGDNEFSEPQDAIKLVGNAKADVNKGFGGKYVWLVPVWTNKVSEACSNVGIVIQKDVVEGHDDLAAGAGGKFRFLFPQVQDNNSNKITDIQLYRSSDGLTADALSKMGFQGMSDDINKGRKGDYLYLLWKTVDVDHTTVRL</sequence>
<reference evidence="2 5" key="2">
    <citation type="submission" date="2019-08" db="EMBL/GenBank/DDBJ databases">
        <title>The genome sequence of a newly discovered highly antifungal drug resistant Aspergillus species, Aspergillus tanneri NIH 1004.</title>
        <authorList>
            <person name="Mounaud S."/>
            <person name="Singh I."/>
            <person name="Joardar V."/>
            <person name="Pakala S."/>
            <person name="Pakala S."/>
            <person name="Venepally P."/>
            <person name="Chung J.K."/>
            <person name="Losada L."/>
            <person name="Nierman W.C."/>
        </authorList>
    </citation>
    <scope>NUCLEOTIDE SEQUENCE [LARGE SCALE GENOMIC DNA]</scope>
    <source>
        <strain evidence="2 5">NIH1004</strain>
    </source>
</reference>
<protein>
    <submittedName>
        <fullName evidence="3">Uncharacterized protein</fullName>
    </submittedName>
</protein>
<evidence type="ECO:0000313" key="2">
    <source>
        <dbReference type="EMBL" id="KAA8651011.1"/>
    </source>
</evidence>
<evidence type="ECO:0000256" key="1">
    <source>
        <dbReference type="SAM" id="SignalP"/>
    </source>
</evidence>
<dbReference type="STRING" id="1220188.A0A4S3J660"/>
<reference evidence="3 4" key="1">
    <citation type="submission" date="2019-03" db="EMBL/GenBank/DDBJ databases">
        <title>The genome sequence of a newly discovered highly antifungal drug resistant Aspergillus species, Aspergillus tanneri NIH 1004.</title>
        <authorList>
            <person name="Mounaud S."/>
            <person name="Singh I."/>
            <person name="Joardar V."/>
            <person name="Pakala S."/>
            <person name="Pakala S."/>
            <person name="Venepally P."/>
            <person name="Hoover J."/>
            <person name="Nierman W."/>
            <person name="Chung J."/>
            <person name="Losada L."/>
        </authorList>
    </citation>
    <scope>NUCLEOTIDE SEQUENCE [LARGE SCALE GENOMIC DNA]</scope>
    <source>
        <strain evidence="3 4">NIH1004</strain>
    </source>
</reference>